<dbReference type="Gene3D" id="1.10.443.10">
    <property type="entry name" value="Intergrase catalytic core"/>
    <property type="match status" value="1"/>
</dbReference>
<dbReference type="InterPro" id="IPR010998">
    <property type="entry name" value="Integrase_recombinase_N"/>
</dbReference>
<dbReference type="Pfam" id="PF17293">
    <property type="entry name" value="Arm-DNA-bind_5"/>
    <property type="match status" value="1"/>
</dbReference>
<dbReference type="RefSeq" id="WP_343797258.1">
    <property type="nucleotide sequence ID" value="NZ_BAAAGF010000002.1"/>
</dbReference>
<feature type="domain" description="Tyr recombinase" evidence="4">
    <location>
        <begin position="196"/>
        <end position="365"/>
    </location>
</feature>
<dbReference type="InterPro" id="IPR035386">
    <property type="entry name" value="Arm-DNA-bind_5"/>
</dbReference>
<comment type="similarity">
    <text evidence="1">Belongs to the 'phage' integrase family.</text>
</comment>
<reference evidence="5 6" key="1">
    <citation type="journal article" date="2019" name="Int. J. Syst. Evol. Microbiol.">
        <title>The Global Catalogue of Microorganisms (GCM) 10K type strain sequencing project: providing services to taxonomists for standard genome sequencing and annotation.</title>
        <authorList>
            <consortium name="The Broad Institute Genomics Platform"/>
            <consortium name="The Broad Institute Genome Sequencing Center for Infectious Disease"/>
            <person name="Wu L."/>
            <person name="Ma J."/>
        </authorList>
    </citation>
    <scope>NUCLEOTIDE SEQUENCE [LARGE SCALE GENOMIC DNA]</scope>
    <source>
        <strain evidence="5 6">JCM 15976</strain>
    </source>
</reference>
<keyword evidence="2" id="KW-0238">DNA-binding</keyword>
<dbReference type="InterPro" id="IPR025269">
    <property type="entry name" value="SAM-like_dom"/>
</dbReference>
<evidence type="ECO:0000313" key="5">
    <source>
        <dbReference type="EMBL" id="GAA0743095.1"/>
    </source>
</evidence>
<accession>A0ABN1JMX2</accession>
<dbReference type="PANTHER" id="PTHR30349">
    <property type="entry name" value="PHAGE INTEGRASE-RELATED"/>
    <property type="match status" value="1"/>
</dbReference>
<proteinExistence type="inferred from homology"/>
<dbReference type="InterPro" id="IPR002104">
    <property type="entry name" value="Integrase_catalytic"/>
</dbReference>
<evidence type="ECO:0000259" key="4">
    <source>
        <dbReference type="PROSITE" id="PS51898"/>
    </source>
</evidence>
<dbReference type="InterPro" id="IPR050090">
    <property type="entry name" value="Tyrosine_recombinase_XerCD"/>
</dbReference>
<dbReference type="InterPro" id="IPR013762">
    <property type="entry name" value="Integrase-like_cat_sf"/>
</dbReference>
<dbReference type="Pfam" id="PF13102">
    <property type="entry name" value="Phage_int_SAM_5"/>
    <property type="match status" value="1"/>
</dbReference>
<dbReference type="SUPFAM" id="SSF56349">
    <property type="entry name" value="DNA breaking-rejoining enzymes"/>
    <property type="match status" value="1"/>
</dbReference>
<organism evidence="5 6">
    <name type="scientific">Gaetbulibacter jejuensis</name>
    <dbReference type="NCBI Taxonomy" id="584607"/>
    <lineage>
        <taxon>Bacteria</taxon>
        <taxon>Pseudomonadati</taxon>
        <taxon>Bacteroidota</taxon>
        <taxon>Flavobacteriia</taxon>
        <taxon>Flavobacteriales</taxon>
        <taxon>Flavobacteriaceae</taxon>
        <taxon>Gaetbulibacter</taxon>
    </lineage>
</organism>
<sequence length="372" mass="43627">MNVSIRKRKKKDGQESLYLDYYLPKAKQKRKKESLNLFLYTSPNTSKERTHNKKTLLLAESIRSKKFLEMQHDAHGFSNTARENLNKNFITYFSEKTDERYNQSTGNYGNWDSVLKHLIKFKGDFVPFREIDVKWLEDFKYYLKHTARTKSNQSLSQNSCYSYFNKVKACLREATREHIISNNPVDNIKGFKQGESEREFLTLEELKKVANTECEIPILKQAFIFSALTGLRWSDVHKLVWKEVQYSEEQGHYIRFKQKKTNGYQTHPIPEQAFNLLNEGQGDEDRVFKGLRYSAWNNLKLQQWVMKAGISKTITFHCARHTYATLQLTFGTDIYTVSKLLGHKELKTTQVYAKIINQKKVEAANVIPDINT</sequence>
<protein>
    <submittedName>
        <fullName evidence="5">Site-specific integrase</fullName>
    </submittedName>
</protein>
<dbReference type="PANTHER" id="PTHR30349:SF64">
    <property type="entry name" value="PROPHAGE INTEGRASE INTD-RELATED"/>
    <property type="match status" value="1"/>
</dbReference>
<gene>
    <name evidence="5" type="ORF">GCM10009431_15890</name>
</gene>
<evidence type="ECO:0000256" key="1">
    <source>
        <dbReference type="ARBA" id="ARBA00008857"/>
    </source>
</evidence>
<dbReference type="InterPro" id="IPR011010">
    <property type="entry name" value="DNA_brk_join_enz"/>
</dbReference>
<keyword evidence="3" id="KW-0233">DNA recombination</keyword>
<evidence type="ECO:0000256" key="3">
    <source>
        <dbReference type="ARBA" id="ARBA00023172"/>
    </source>
</evidence>
<evidence type="ECO:0000256" key="2">
    <source>
        <dbReference type="ARBA" id="ARBA00023125"/>
    </source>
</evidence>
<name>A0ABN1JMX2_9FLAO</name>
<dbReference type="Pfam" id="PF00589">
    <property type="entry name" value="Phage_integrase"/>
    <property type="match status" value="1"/>
</dbReference>
<dbReference type="EMBL" id="BAAAGF010000002">
    <property type="protein sequence ID" value="GAA0743095.1"/>
    <property type="molecule type" value="Genomic_DNA"/>
</dbReference>
<dbReference type="CDD" id="cd01185">
    <property type="entry name" value="INTN1_C_like"/>
    <property type="match status" value="1"/>
</dbReference>
<dbReference type="Gene3D" id="1.10.150.130">
    <property type="match status" value="1"/>
</dbReference>
<dbReference type="Proteomes" id="UP001500736">
    <property type="component" value="Unassembled WGS sequence"/>
</dbReference>
<dbReference type="PROSITE" id="PS51898">
    <property type="entry name" value="TYR_RECOMBINASE"/>
    <property type="match status" value="1"/>
</dbReference>
<evidence type="ECO:0000313" key="6">
    <source>
        <dbReference type="Proteomes" id="UP001500736"/>
    </source>
</evidence>
<keyword evidence="6" id="KW-1185">Reference proteome</keyword>
<comment type="caution">
    <text evidence="5">The sequence shown here is derived from an EMBL/GenBank/DDBJ whole genome shotgun (WGS) entry which is preliminary data.</text>
</comment>